<evidence type="ECO:0000256" key="2">
    <source>
        <dbReference type="ARBA" id="ARBA00005073"/>
    </source>
</evidence>
<feature type="transmembrane region" description="Helical" evidence="14">
    <location>
        <begin position="6"/>
        <end position="24"/>
    </location>
</feature>
<dbReference type="GO" id="GO:0070818">
    <property type="term" value="F:protoporphyrinogen oxidase activity"/>
    <property type="evidence" value="ECO:0007669"/>
    <property type="project" value="UniProtKB-UniRule"/>
</dbReference>
<feature type="transmembrane region" description="Helical" evidence="14">
    <location>
        <begin position="126"/>
        <end position="146"/>
    </location>
</feature>
<comment type="similarity">
    <text evidence="3 14">Belongs to the HemJ family.</text>
</comment>
<keyword evidence="8 14" id="KW-0479">Metal-binding</keyword>
<keyword evidence="12 14" id="KW-0472">Membrane</keyword>
<gene>
    <name evidence="15" type="primary">hemJ</name>
    <name evidence="15" type="ORF">IQ266_11845</name>
</gene>
<keyword evidence="16" id="KW-1185">Reference proteome</keyword>
<feature type="transmembrane region" description="Helical" evidence="14">
    <location>
        <begin position="86"/>
        <end position="105"/>
    </location>
</feature>
<dbReference type="RefSeq" id="WP_264325248.1">
    <property type="nucleotide sequence ID" value="NZ_JADEXQ010000035.1"/>
</dbReference>
<evidence type="ECO:0000256" key="13">
    <source>
        <dbReference type="ARBA" id="ARBA00048390"/>
    </source>
</evidence>
<feature type="transmembrane region" description="Helical" evidence="14">
    <location>
        <begin position="56"/>
        <end position="80"/>
    </location>
</feature>
<feature type="transmembrane region" description="Helical" evidence="14">
    <location>
        <begin position="152"/>
        <end position="172"/>
    </location>
</feature>
<dbReference type="GO" id="GO:0006782">
    <property type="term" value="P:protoporphyrinogen IX biosynthetic process"/>
    <property type="evidence" value="ECO:0007669"/>
    <property type="project" value="UniProtKB-UniRule"/>
</dbReference>
<dbReference type="EC" id="1.3.99.-" evidence="14"/>
<dbReference type="Proteomes" id="UP000625316">
    <property type="component" value="Unassembled WGS sequence"/>
</dbReference>
<dbReference type="PANTHER" id="PTHR40255">
    <property type="entry name" value="UPF0093 MEMBRANE PROTEIN SLR1790"/>
    <property type="match status" value="1"/>
</dbReference>
<evidence type="ECO:0000256" key="7">
    <source>
        <dbReference type="ARBA" id="ARBA00022692"/>
    </source>
</evidence>
<comment type="subunit">
    <text evidence="14">Homodimer.</text>
</comment>
<evidence type="ECO:0000256" key="3">
    <source>
        <dbReference type="ARBA" id="ARBA00006501"/>
    </source>
</evidence>
<comment type="subcellular location">
    <subcellularLocation>
        <location evidence="1 14">Cell membrane</location>
        <topology evidence="1 14">Multi-pass membrane protein</topology>
    </subcellularLocation>
</comment>
<comment type="pathway">
    <text evidence="2 14">Porphyrin-containing compound metabolism; protoporphyrin-IX biosynthesis; protoporphyrin-IX from protoporphyrinogen-IX: step 1/1.</text>
</comment>
<dbReference type="InterPro" id="IPR005265">
    <property type="entry name" value="HemJ-like"/>
</dbReference>
<evidence type="ECO:0000256" key="6">
    <source>
        <dbReference type="ARBA" id="ARBA00022617"/>
    </source>
</evidence>
<keyword evidence="6 14" id="KW-0349">Heme</keyword>
<comment type="cofactor">
    <cofactor evidence="14">
        <name>heme b</name>
        <dbReference type="ChEBI" id="CHEBI:60344"/>
    </cofactor>
    <text evidence="14">Binds 1 heme b (iron(II)-protoporphyrin IX) group per subunit.</text>
</comment>
<keyword evidence="11 14" id="KW-0408">Iron</keyword>
<dbReference type="PANTHER" id="PTHR40255:SF1">
    <property type="entry name" value="PROTOPORPHYRINOGEN IX OXIDASE"/>
    <property type="match status" value="1"/>
</dbReference>
<dbReference type="NCBIfam" id="TIGR00701">
    <property type="entry name" value="protoporphyrinogen oxidase HemJ"/>
    <property type="match status" value="1"/>
</dbReference>
<keyword evidence="5 14" id="KW-1003">Cell membrane</keyword>
<dbReference type="GO" id="GO:0005886">
    <property type="term" value="C:plasma membrane"/>
    <property type="evidence" value="ECO:0007669"/>
    <property type="project" value="UniProtKB-SubCell"/>
</dbReference>
<evidence type="ECO:0000256" key="8">
    <source>
        <dbReference type="ARBA" id="ARBA00022723"/>
    </source>
</evidence>
<dbReference type="GO" id="GO:0046872">
    <property type="term" value="F:metal ion binding"/>
    <property type="evidence" value="ECO:0007669"/>
    <property type="project" value="UniProtKB-KW"/>
</dbReference>
<evidence type="ECO:0000256" key="12">
    <source>
        <dbReference type="ARBA" id="ARBA00023136"/>
    </source>
</evidence>
<evidence type="ECO:0000313" key="15">
    <source>
        <dbReference type="EMBL" id="MBE9030424.1"/>
    </source>
</evidence>
<evidence type="ECO:0000256" key="1">
    <source>
        <dbReference type="ARBA" id="ARBA00004651"/>
    </source>
</evidence>
<evidence type="ECO:0000256" key="9">
    <source>
        <dbReference type="ARBA" id="ARBA00022989"/>
    </source>
</evidence>
<dbReference type="AlphaFoldDB" id="A0A928Z397"/>
<keyword evidence="9 14" id="KW-1133">Transmembrane helix</keyword>
<feature type="binding site" description="axial binding residue" evidence="14">
    <location>
        <position position="91"/>
    </location>
    <ligand>
        <name>heme</name>
        <dbReference type="ChEBI" id="CHEBI:30413"/>
    </ligand>
    <ligandPart>
        <name>Fe</name>
        <dbReference type="ChEBI" id="CHEBI:18248"/>
    </ligandPart>
</feature>
<organism evidence="15 16">
    <name type="scientific">Romeriopsis navalis LEGE 11480</name>
    <dbReference type="NCBI Taxonomy" id="2777977"/>
    <lineage>
        <taxon>Bacteria</taxon>
        <taxon>Bacillati</taxon>
        <taxon>Cyanobacteriota</taxon>
        <taxon>Cyanophyceae</taxon>
        <taxon>Leptolyngbyales</taxon>
        <taxon>Leptolyngbyaceae</taxon>
        <taxon>Romeriopsis</taxon>
        <taxon>Romeriopsis navalis</taxon>
    </lineage>
</organism>
<comment type="caution">
    <text evidence="15">The sequence shown here is derived from an EMBL/GenBank/DDBJ whole genome shotgun (WGS) entry which is preliminary data.</text>
</comment>
<dbReference type="Pfam" id="PF03653">
    <property type="entry name" value="UPF0093"/>
    <property type="match status" value="1"/>
</dbReference>
<evidence type="ECO:0000256" key="11">
    <source>
        <dbReference type="ARBA" id="ARBA00023004"/>
    </source>
</evidence>
<protein>
    <recommendedName>
        <fullName evidence="4 14">Protoporphyrinogen IX oxidase</fullName>
        <shortName evidence="14">PPO</shortName>
        <ecNumber evidence="14">1.3.99.-</ecNumber>
    </recommendedName>
</protein>
<comment type="function">
    <text evidence="14">Catalyzes the oxidation of protoporphyrinogen IX to protoporphyrin IX.</text>
</comment>
<evidence type="ECO:0000313" key="16">
    <source>
        <dbReference type="Proteomes" id="UP000625316"/>
    </source>
</evidence>
<comment type="catalytic activity">
    <reaction evidence="13 14">
        <text>protoporphyrinogen IX + 3 A = protoporphyrin IX + 3 AH2</text>
        <dbReference type="Rhea" id="RHEA:62000"/>
        <dbReference type="ChEBI" id="CHEBI:13193"/>
        <dbReference type="ChEBI" id="CHEBI:17499"/>
        <dbReference type="ChEBI" id="CHEBI:57306"/>
        <dbReference type="ChEBI" id="CHEBI:57307"/>
    </reaction>
</comment>
<name>A0A928Z397_9CYAN</name>
<evidence type="ECO:0000256" key="14">
    <source>
        <dbReference type="HAMAP-Rule" id="MF_02239"/>
    </source>
</evidence>
<reference evidence="15" key="1">
    <citation type="submission" date="2020-10" db="EMBL/GenBank/DDBJ databases">
        <authorList>
            <person name="Castelo-Branco R."/>
            <person name="Eusebio N."/>
            <person name="Adriana R."/>
            <person name="Vieira A."/>
            <person name="Brugerolle De Fraissinette N."/>
            <person name="Rezende De Castro R."/>
            <person name="Schneider M.P."/>
            <person name="Vasconcelos V."/>
            <person name="Leao P.N."/>
        </authorList>
    </citation>
    <scope>NUCLEOTIDE SEQUENCE</scope>
    <source>
        <strain evidence="15">LEGE 11480</strain>
    </source>
</reference>
<keyword evidence="7 14" id="KW-0812">Transmembrane</keyword>
<sequence>MAYLWFKSFHIVAFVSWFAGLFYMPRLFVYHAEANEQPEAVGKVLKQQYEIMEKRLYSIIMTPAMVVTVLMAIGMLSIAPDLLKETWLQVKIGLVAILMIYHFYCKRIMKRFAAGETPFTGQQFRWLNEFPTFLLVVVVMLAIFKNNIPRDATGYVVVAMAVAFAASIQLYARKRRLAREQAEKDALATAATSEA</sequence>
<evidence type="ECO:0000256" key="5">
    <source>
        <dbReference type="ARBA" id="ARBA00022475"/>
    </source>
</evidence>
<proteinExistence type="inferred from homology"/>
<dbReference type="EMBL" id="JADEXQ010000035">
    <property type="protein sequence ID" value="MBE9030424.1"/>
    <property type="molecule type" value="Genomic_DNA"/>
</dbReference>
<dbReference type="HAMAP" id="MF_02239">
    <property type="entry name" value="HemJ"/>
    <property type="match status" value="1"/>
</dbReference>
<feature type="binding site" description="axial binding residue" evidence="14">
    <location>
        <position position="10"/>
    </location>
    <ligand>
        <name>heme</name>
        <dbReference type="ChEBI" id="CHEBI:30413"/>
    </ligand>
    <ligandPart>
        <name>Fe</name>
        <dbReference type="ChEBI" id="CHEBI:18248"/>
    </ligandPart>
</feature>
<evidence type="ECO:0000256" key="4">
    <source>
        <dbReference type="ARBA" id="ARBA00017504"/>
    </source>
</evidence>
<keyword evidence="10 14" id="KW-0560">Oxidoreductase</keyword>
<evidence type="ECO:0000256" key="10">
    <source>
        <dbReference type="ARBA" id="ARBA00023002"/>
    </source>
</evidence>
<accession>A0A928Z397</accession>